<keyword evidence="4" id="KW-0378">Hydrolase</keyword>
<evidence type="ECO:0000259" key="7">
    <source>
        <dbReference type="Pfam" id="PF02272"/>
    </source>
</evidence>
<evidence type="ECO:0000259" key="9">
    <source>
        <dbReference type="Pfam" id="PF17768"/>
    </source>
</evidence>
<dbReference type="Pfam" id="PF17768">
    <property type="entry name" value="RecJ_OB"/>
    <property type="match status" value="1"/>
</dbReference>
<dbReference type="Gene3D" id="3.10.310.30">
    <property type="match status" value="1"/>
</dbReference>
<dbReference type="EMBL" id="MAEI02000001">
    <property type="protein sequence ID" value="MEO1782072.1"/>
    <property type="molecule type" value="Genomic_DNA"/>
</dbReference>
<dbReference type="InterPro" id="IPR041122">
    <property type="entry name" value="RecJ_OB"/>
</dbReference>
<dbReference type="InterPro" id="IPR003156">
    <property type="entry name" value="DHHA1_dom"/>
</dbReference>
<evidence type="ECO:0000256" key="5">
    <source>
        <dbReference type="ARBA" id="ARBA00022839"/>
    </source>
</evidence>
<evidence type="ECO:0000256" key="3">
    <source>
        <dbReference type="ARBA" id="ARBA00022722"/>
    </source>
</evidence>
<dbReference type="Gene3D" id="3.90.1640.30">
    <property type="match status" value="1"/>
</dbReference>
<evidence type="ECO:0000313" key="11">
    <source>
        <dbReference type="Proteomes" id="UP001429357"/>
    </source>
</evidence>
<proteinExistence type="inferred from homology"/>
<comment type="caution">
    <text evidence="10">The sequence shown here is derived from an EMBL/GenBank/DDBJ whole genome shotgun (WGS) entry which is preliminary data.</text>
</comment>
<dbReference type="Pfam" id="PF01368">
    <property type="entry name" value="DHH"/>
    <property type="match status" value="1"/>
</dbReference>
<dbReference type="Pfam" id="PF10141">
    <property type="entry name" value="ssDNA-exonuc_C"/>
    <property type="match status" value="1"/>
</dbReference>
<keyword evidence="11" id="KW-1185">Reference proteome</keyword>
<dbReference type="SUPFAM" id="SSF64182">
    <property type="entry name" value="DHH phosphoesterases"/>
    <property type="match status" value="1"/>
</dbReference>
<dbReference type="InterPro" id="IPR004610">
    <property type="entry name" value="RecJ"/>
</dbReference>
<feature type="domain" description="Single-stranded-DNA-specific exonuclease RecJ C-terminal" evidence="8">
    <location>
        <begin position="565"/>
        <end position="765"/>
    </location>
</feature>
<dbReference type="InterPro" id="IPR038763">
    <property type="entry name" value="DHH_sf"/>
</dbReference>
<dbReference type="InterPro" id="IPR051673">
    <property type="entry name" value="SSDNA_exonuclease_RecJ"/>
</dbReference>
<evidence type="ECO:0000256" key="4">
    <source>
        <dbReference type="ARBA" id="ARBA00022801"/>
    </source>
</evidence>
<protein>
    <recommendedName>
        <fullName evidence="2">Single-stranded-DNA-specific exonuclease RecJ</fullName>
    </recommendedName>
</protein>
<dbReference type="Proteomes" id="UP001429357">
    <property type="component" value="Unassembled WGS sequence"/>
</dbReference>
<evidence type="ECO:0000259" key="8">
    <source>
        <dbReference type="Pfam" id="PF10141"/>
    </source>
</evidence>
<dbReference type="InterPro" id="IPR001667">
    <property type="entry name" value="DDH_dom"/>
</dbReference>
<evidence type="ECO:0000256" key="2">
    <source>
        <dbReference type="ARBA" id="ARBA00019841"/>
    </source>
</evidence>
<reference evidence="11" key="1">
    <citation type="submission" date="2016-06" db="EMBL/GenBank/DDBJ databases">
        <title>Four novel species of enterococci isolated from chicken manure.</title>
        <authorList>
            <person name="Van Tyne D."/>
        </authorList>
    </citation>
    <scope>NUCLEOTIDE SEQUENCE [LARGE SCALE GENOMIC DNA]</scope>
    <source>
        <strain evidence="11">JM9A</strain>
    </source>
</reference>
<feature type="domain" description="RecJ OB" evidence="9">
    <location>
        <begin position="451"/>
        <end position="558"/>
    </location>
</feature>
<dbReference type="Pfam" id="PF02272">
    <property type="entry name" value="DHHA1"/>
    <property type="match status" value="1"/>
</dbReference>
<sequence>MHQAKNQWKFPESPVLTDEFRKLIQERGLSEAIAKLLWQRNIREPEALELFLNPQLTDLYDPFLFYDMDKVVVRLQQAIADGERILVYGDYDADGITSSTVMKEALELMGADVTVYLPNRFTDGYGPNLDVYRQQIENGIQLIVTVDNGVSGHAAIDFANSQGVDVIVTDHHELPAELPNAYGIIHPRHPKGQYPFGDLAGVGVAFKVACALLDEVPLEFMDLAAIGTIADMVSLTDENRVMVSIGLQMIKQTERIGLQELFRAAQSKITDVDETMIGFAISPRLNAVGRLGDPNPAVTLLTTFDEEEARQLAGSLNTINEERKALVAAITEEAMGMLDPNSPIHLVAGHNWHEGVLGIVAGRILRSTGKPAIVLTIKEDGICKGSGRSIEALNLYQMLDGMRDLFTSFGGHHAAVGLSLPQENLAELKQRMVDYLDEQKLDLTTGEELLIDGEVKVTDITLPFIESLAVLAPFGTDNPLPRFALKATGTTVLRQIGANQQHLKMAVVDDSSADALDVIGFDFGSEIEEFKGEAFTLVGEFTINEWNGVKKPQMQLVDFQVTGLQLFDFRGKKNVRLFNPTKATLLLAFNRLSRSLDSQFGESIYRYRGAEQLQQTLTADNYQEIAFLDCPEDPTLIKEVLQQAQINRVMFVLEAHDDAYLDGIGTREQYARLFKLIAAQPRLDIRNKLPEIAGYLHLPPKLLIFMIQVFFDLKFVTISDGVLQREPTAEKKALESSKLYASRLKKIKSEEFLLLSDPGTLKAWLMS</sequence>
<dbReference type="GO" id="GO:0004527">
    <property type="term" value="F:exonuclease activity"/>
    <property type="evidence" value="ECO:0007669"/>
    <property type="project" value="UniProtKB-KW"/>
</dbReference>
<dbReference type="PANTHER" id="PTHR30255:SF2">
    <property type="entry name" value="SINGLE-STRANDED-DNA-SPECIFIC EXONUCLEASE RECJ"/>
    <property type="match status" value="1"/>
</dbReference>
<gene>
    <name evidence="10" type="ORF">BAU18_001665</name>
</gene>
<organism evidence="10 11">
    <name type="scientific">Enterococcus diestrammenae</name>
    <dbReference type="NCBI Taxonomy" id="1155073"/>
    <lineage>
        <taxon>Bacteria</taxon>
        <taxon>Bacillati</taxon>
        <taxon>Bacillota</taxon>
        <taxon>Bacilli</taxon>
        <taxon>Lactobacillales</taxon>
        <taxon>Enterococcaceae</taxon>
        <taxon>Enterococcus</taxon>
    </lineage>
</organism>
<dbReference type="InterPro" id="IPR018779">
    <property type="entry name" value="RecJ_C"/>
</dbReference>
<keyword evidence="5 10" id="KW-0269">Exonuclease</keyword>
<comment type="similarity">
    <text evidence="1">Belongs to the RecJ family.</text>
</comment>
<dbReference type="PANTHER" id="PTHR30255">
    <property type="entry name" value="SINGLE-STRANDED-DNA-SPECIFIC EXONUCLEASE RECJ"/>
    <property type="match status" value="1"/>
</dbReference>
<evidence type="ECO:0000259" key="6">
    <source>
        <dbReference type="Pfam" id="PF01368"/>
    </source>
</evidence>
<feature type="domain" description="DHHA1" evidence="7">
    <location>
        <begin position="347"/>
        <end position="436"/>
    </location>
</feature>
<evidence type="ECO:0000256" key="1">
    <source>
        <dbReference type="ARBA" id="ARBA00005915"/>
    </source>
</evidence>
<reference evidence="10 11" key="2">
    <citation type="submission" date="2024-02" db="EMBL/GenBank/DDBJ databases">
        <title>The Genome Sequence of Enterococcus diestrammenae JM9A.</title>
        <authorList>
            <person name="Earl A."/>
            <person name="Manson A."/>
            <person name="Gilmore M."/>
            <person name="Sanders J."/>
            <person name="Shea T."/>
            <person name="Howe W."/>
            <person name="Livny J."/>
            <person name="Cuomo C."/>
            <person name="Neafsey D."/>
            <person name="Birren B."/>
        </authorList>
    </citation>
    <scope>NUCLEOTIDE SEQUENCE [LARGE SCALE GENOMIC DNA]</scope>
    <source>
        <strain evidence="10 11">JM9A</strain>
    </source>
</reference>
<evidence type="ECO:0000313" key="10">
    <source>
        <dbReference type="EMBL" id="MEO1782072.1"/>
    </source>
</evidence>
<feature type="domain" description="DDH" evidence="6">
    <location>
        <begin position="84"/>
        <end position="228"/>
    </location>
</feature>
<dbReference type="NCBIfam" id="TIGR00644">
    <property type="entry name" value="recJ"/>
    <property type="match status" value="1"/>
</dbReference>
<accession>A0ABV0F4U4</accession>
<keyword evidence="3" id="KW-0540">Nuclease</keyword>
<name>A0ABV0F4U4_9ENTE</name>
<dbReference type="RefSeq" id="WP_161870445.1">
    <property type="nucleotide sequence ID" value="NZ_MAEI02000001.1"/>
</dbReference>